<evidence type="ECO:0000313" key="3">
    <source>
        <dbReference type="Proteomes" id="UP000198984"/>
    </source>
</evidence>
<dbReference type="InterPro" id="IPR018306">
    <property type="entry name" value="Phage_T5_Orf172_DNA-bd"/>
</dbReference>
<dbReference type="EMBL" id="FOBB01000007">
    <property type="protein sequence ID" value="SEM94490.1"/>
    <property type="molecule type" value="Genomic_DNA"/>
</dbReference>
<keyword evidence="3" id="KW-1185">Reference proteome</keyword>
<organism evidence="2 3">
    <name type="scientific">Chitinophaga rupis</name>
    <dbReference type="NCBI Taxonomy" id="573321"/>
    <lineage>
        <taxon>Bacteria</taxon>
        <taxon>Pseudomonadati</taxon>
        <taxon>Bacteroidota</taxon>
        <taxon>Chitinophagia</taxon>
        <taxon>Chitinophagales</taxon>
        <taxon>Chitinophagaceae</taxon>
        <taxon>Chitinophaga</taxon>
    </lineage>
</organism>
<accession>A0A1H8CHK8</accession>
<dbReference type="Pfam" id="PF13455">
    <property type="entry name" value="MUG113"/>
    <property type="match status" value="1"/>
</dbReference>
<dbReference type="SMART" id="SM00974">
    <property type="entry name" value="T5orf172"/>
    <property type="match status" value="1"/>
</dbReference>
<sequence length="238" mass="27810">MDHGLYKTIFHIDNLFIFVYMDQVQNGHSVYVLKTGKNLYKIGKTQDLQKRLSSYHTHLPIVFRLVRQYTTTLMDDLEASLHMAFQHKRVKGEWFELLPDDLVICDNIARGFARVQKPKERSKHTQIQYSSNPMLQVMEANEKYLHDYSRIADDLTLGLSIDEVFALHDGAVSMTVITTVKRLLQYRTPNAEFLGQWWYIVSDLGAGMSETKVLEKYKGQTTRTTVQMIKRILRNQLY</sequence>
<evidence type="ECO:0000313" key="2">
    <source>
        <dbReference type="EMBL" id="SEM94490.1"/>
    </source>
</evidence>
<proteinExistence type="predicted"/>
<name>A0A1H8CHK8_9BACT</name>
<dbReference type="AlphaFoldDB" id="A0A1H8CHK8"/>
<gene>
    <name evidence="2" type="ORF">SAMN04488505_107118</name>
</gene>
<dbReference type="STRING" id="573321.SAMN04488505_107118"/>
<dbReference type="Proteomes" id="UP000198984">
    <property type="component" value="Unassembled WGS sequence"/>
</dbReference>
<evidence type="ECO:0000259" key="1">
    <source>
        <dbReference type="SMART" id="SM00974"/>
    </source>
</evidence>
<reference evidence="2 3" key="1">
    <citation type="submission" date="2016-10" db="EMBL/GenBank/DDBJ databases">
        <authorList>
            <person name="de Groot N.N."/>
        </authorList>
    </citation>
    <scope>NUCLEOTIDE SEQUENCE [LARGE SCALE GENOMIC DNA]</scope>
    <source>
        <strain evidence="2 3">DSM 21039</strain>
    </source>
</reference>
<dbReference type="RefSeq" id="WP_238386667.1">
    <property type="nucleotide sequence ID" value="NZ_FOBB01000007.1"/>
</dbReference>
<protein>
    <submittedName>
        <fullName evidence="2">T5orf172 domain-containing protein</fullName>
    </submittedName>
</protein>
<feature type="domain" description="Bacteriophage T5 Orf172 DNA-binding" evidence="1">
    <location>
        <begin position="34"/>
        <end position="111"/>
    </location>
</feature>